<proteinExistence type="predicted"/>
<dbReference type="Proteomes" id="UP001198163">
    <property type="component" value="Unassembled WGS sequence"/>
</dbReference>
<dbReference type="RefSeq" id="WP_230754725.1">
    <property type="nucleotide sequence ID" value="NZ_JAINWA010000001.1"/>
</dbReference>
<dbReference type="InterPro" id="IPR017853">
    <property type="entry name" value="GH"/>
</dbReference>
<comment type="caution">
    <text evidence="1">The sequence shown here is derived from an EMBL/GenBank/DDBJ whole genome shotgun (WGS) entry which is preliminary data.</text>
</comment>
<evidence type="ECO:0000313" key="1">
    <source>
        <dbReference type="EMBL" id="MCD1654468.1"/>
    </source>
</evidence>
<evidence type="ECO:0000313" key="2">
    <source>
        <dbReference type="Proteomes" id="UP001198163"/>
    </source>
</evidence>
<dbReference type="SUPFAM" id="SSF51445">
    <property type="entry name" value="(Trans)glycosidases"/>
    <property type="match status" value="1"/>
</dbReference>
<dbReference type="EMBL" id="JAINWA010000001">
    <property type="protein sequence ID" value="MCD1654468.1"/>
    <property type="molecule type" value="Genomic_DNA"/>
</dbReference>
<gene>
    <name evidence="1" type="ORF">K7J14_07085</name>
</gene>
<reference evidence="1" key="1">
    <citation type="submission" date="2021-08" db="EMBL/GenBank/DDBJ databases">
        <title>Comparative analyses of Brucepasteria parasyntrophica and Teretinema zuelzerae.</title>
        <authorList>
            <person name="Song Y."/>
            <person name="Brune A."/>
        </authorList>
    </citation>
    <scope>NUCLEOTIDE SEQUENCE</scope>
    <source>
        <strain evidence="1">DSM 1903</strain>
    </source>
</reference>
<name>A0AAE3EIK7_9SPIR</name>
<dbReference type="Gene3D" id="3.20.20.80">
    <property type="entry name" value="Glycosidases"/>
    <property type="match status" value="1"/>
</dbReference>
<sequence length="59" mass="6680">MWSNPSSANGFTHHTMDDYAAAAAMGFNSVRFYINYGLFEDDSKPYAYKEAGFAWLDQT</sequence>
<dbReference type="AlphaFoldDB" id="A0AAE3EIK7"/>
<accession>A0AAE3EIK7</accession>
<organism evidence="1 2">
    <name type="scientific">Teretinema zuelzerae</name>
    <dbReference type="NCBI Taxonomy" id="156"/>
    <lineage>
        <taxon>Bacteria</taxon>
        <taxon>Pseudomonadati</taxon>
        <taxon>Spirochaetota</taxon>
        <taxon>Spirochaetia</taxon>
        <taxon>Spirochaetales</taxon>
        <taxon>Treponemataceae</taxon>
        <taxon>Teretinema</taxon>
    </lineage>
</organism>
<protein>
    <submittedName>
        <fullName evidence="1">Uncharacterized protein</fullName>
    </submittedName>
</protein>
<keyword evidence="2" id="KW-1185">Reference proteome</keyword>